<evidence type="ECO:0000313" key="14">
    <source>
        <dbReference type="EMBL" id="KEQ15073.1"/>
    </source>
</evidence>
<dbReference type="Proteomes" id="UP000028073">
    <property type="component" value="Unassembled WGS sequence"/>
</dbReference>
<evidence type="ECO:0000256" key="7">
    <source>
        <dbReference type="ARBA" id="ARBA00022825"/>
    </source>
</evidence>
<comment type="caution">
    <text evidence="14">The sequence shown here is derived from an EMBL/GenBank/DDBJ whole genome shotgun (WGS) entry which is preliminary data.</text>
</comment>
<feature type="domain" description="Peptidase S49" evidence="12">
    <location>
        <begin position="156"/>
        <end position="297"/>
    </location>
</feature>
<organism evidence="14 15">
    <name type="scientific">Endozoicomonas numazuensis</name>
    <dbReference type="NCBI Taxonomy" id="1137799"/>
    <lineage>
        <taxon>Bacteria</taxon>
        <taxon>Pseudomonadati</taxon>
        <taxon>Pseudomonadota</taxon>
        <taxon>Gammaproteobacteria</taxon>
        <taxon>Oceanospirillales</taxon>
        <taxon>Endozoicomonadaceae</taxon>
        <taxon>Endozoicomonas</taxon>
    </lineage>
</organism>
<keyword evidence="3" id="KW-1003">Cell membrane</keyword>
<feature type="coiled-coil region" evidence="10">
    <location>
        <begin position="45"/>
        <end position="89"/>
    </location>
</feature>
<evidence type="ECO:0000256" key="5">
    <source>
        <dbReference type="ARBA" id="ARBA00022692"/>
    </source>
</evidence>
<dbReference type="InterPro" id="IPR002142">
    <property type="entry name" value="Peptidase_S49"/>
</dbReference>
<keyword evidence="10" id="KW-0175">Coiled coil</keyword>
<accession>A0A081N9F0</accession>
<dbReference type="GO" id="GO:0004252">
    <property type="term" value="F:serine-type endopeptidase activity"/>
    <property type="evidence" value="ECO:0007669"/>
    <property type="project" value="InterPro"/>
</dbReference>
<dbReference type="Pfam" id="PF01343">
    <property type="entry name" value="Peptidase_S49"/>
    <property type="match status" value="1"/>
</dbReference>
<dbReference type="PANTHER" id="PTHR42987">
    <property type="entry name" value="PEPTIDASE S49"/>
    <property type="match status" value="1"/>
</dbReference>
<keyword evidence="7" id="KW-0720">Serine protease</keyword>
<proteinExistence type="inferred from homology"/>
<dbReference type="Gene3D" id="6.20.330.10">
    <property type="match status" value="1"/>
</dbReference>
<evidence type="ECO:0000313" key="15">
    <source>
        <dbReference type="Proteomes" id="UP000028073"/>
    </source>
</evidence>
<dbReference type="Gene3D" id="3.90.226.10">
    <property type="entry name" value="2-enoyl-CoA Hydratase, Chain A, domain 1"/>
    <property type="match status" value="1"/>
</dbReference>
<dbReference type="AlphaFoldDB" id="A0A081N9F0"/>
<feature type="transmembrane region" description="Helical" evidence="11">
    <location>
        <begin position="6"/>
        <end position="30"/>
    </location>
</feature>
<keyword evidence="5 11" id="KW-0812">Transmembrane</keyword>
<keyword evidence="8 11" id="KW-1133">Transmembrane helix</keyword>
<dbReference type="GO" id="GO:0006508">
    <property type="term" value="P:proteolysis"/>
    <property type="evidence" value="ECO:0007669"/>
    <property type="project" value="UniProtKB-KW"/>
</dbReference>
<dbReference type="Pfam" id="PF08496">
    <property type="entry name" value="Peptidase_S49_N"/>
    <property type="match status" value="1"/>
</dbReference>
<evidence type="ECO:0000259" key="12">
    <source>
        <dbReference type="Pfam" id="PF01343"/>
    </source>
</evidence>
<dbReference type="EMBL" id="JOKH01000007">
    <property type="protein sequence ID" value="KEQ15073.1"/>
    <property type="molecule type" value="Genomic_DNA"/>
</dbReference>
<evidence type="ECO:0000256" key="10">
    <source>
        <dbReference type="SAM" id="Coils"/>
    </source>
</evidence>
<name>A0A081N9F0_9GAMM</name>
<evidence type="ECO:0000259" key="13">
    <source>
        <dbReference type="Pfam" id="PF08496"/>
    </source>
</evidence>
<evidence type="ECO:0000256" key="3">
    <source>
        <dbReference type="ARBA" id="ARBA00022475"/>
    </source>
</evidence>
<evidence type="ECO:0000256" key="6">
    <source>
        <dbReference type="ARBA" id="ARBA00022801"/>
    </source>
</evidence>
<keyword evidence="6" id="KW-0378">Hydrolase</keyword>
<reference evidence="14 15" key="1">
    <citation type="submission" date="2014-06" db="EMBL/GenBank/DDBJ databases">
        <title>Whole Genome Sequences of Three Symbiotic Endozoicomonas Bacteria.</title>
        <authorList>
            <person name="Neave M.J."/>
            <person name="Apprill A."/>
            <person name="Voolstra C.R."/>
        </authorList>
    </citation>
    <scope>NUCLEOTIDE SEQUENCE [LARGE SCALE GENOMIC DNA]</scope>
    <source>
        <strain evidence="14 15">DSM 25634</strain>
    </source>
</reference>
<keyword evidence="9 11" id="KW-0472">Membrane</keyword>
<dbReference type="eggNOG" id="COG0616">
    <property type="taxonomic scope" value="Bacteria"/>
</dbReference>
<dbReference type="RefSeq" id="WP_034841587.1">
    <property type="nucleotide sequence ID" value="NZ_JOKH01000007.1"/>
</dbReference>
<protein>
    <submittedName>
        <fullName evidence="14">Peptidase</fullName>
    </submittedName>
</protein>
<evidence type="ECO:0000256" key="4">
    <source>
        <dbReference type="ARBA" id="ARBA00022670"/>
    </source>
</evidence>
<evidence type="ECO:0000256" key="8">
    <source>
        <dbReference type="ARBA" id="ARBA00022989"/>
    </source>
</evidence>
<dbReference type="NCBIfam" id="NF008745">
    <property type="entry name" value="PRK11778.1"/>
    <property type="match status" value="1"/>
</dbReference>
<comment type="subcellular location">
    <subcellularLocation>
        <location evidence="1">Cell membrane</location>
    </subcellularLocation>
</comment>
<evidence type="ECO:0000256" key="9">
    <source>
        <dbReference type="ARBA" id="ARBA00023136"/>
    </source>
</evidence>
<gene>
    <name evidence="14" type="ORF">GZ78_24720</name>
</gene>
<keyword evidence="15" id="KW-1185">Reference proteome</keyword>
<dbReference type="STRING" id="1137799.GZ78_24720"/>
<evidence type="ECO:0000256" key="11">
    <source>
        <dbReference type="SAM" id="Phobius"/>
    </source>
</evidence>
<dbReference type="GO" id="GO:0005886">
    <property type="term" value="C:plasma membrane"/>
    <property type="evidence" value="ECO:0007669"/>
    <property type="project" value="UniProtKB-SubCell"/>
</dbReference>
<evidence type="ECO:0000256" key="1">
    <source>
        <dbReference type="ARBA" id="ARBA00004236"/>
    </source>
</evidence>
<dbReference type="OrthoDB" id="5614232at2"/>
<dbReference type="SUPFAM" id="SSF52096">
    <property type="entry name" value="ClpP/crotonase"/>
    <property type="match status" value="1"/>
</dbReference>
<comment type="similarity">
    <text evidence="2">Belongs to the peptidase S49 family.</text>
</comment>
<dbReference type="InterPro" id="IPR013703">
    <property type="entry name" value="Peptidase_S49_N_proteobac"/>
</dbReference>
<dbReference type="InterPro" id="IPR029045">
    <property type="entry name" value="ClpP/crotonase-like_dom_sf"/>
</dbReference>
<dbReference type="InterPro" id="IPR047272">
    <property type="entry name" value="S49_SppA_C"/>
</dbReference>
<dbReference type="CDD" id="cd07023">
    <property type="entry name" value="S49_Sppa_N_C"/>
    <property type="match status" value="1"/>
</dbReference>
<dbReference type="PANTHER" id="PTHR42987:SF4">
    <property type="entry name" value="PROTEASE SOHB-RELATED"/>
    <property type="match status" value="1"/>
</dbReference>
<feature type="domain" description="Peptidase S49 N-terminal proteobacteria" evidence="13">
    <location>
        <begin position="2"/>
        <end position="152"/>
    </location>
</feature>
<sequence>MEYLAEYGLFLAKVVTFVVALLIIIVAAAAMGQKSKKISKGHLEIKKLNEHYQHLKDELQHAILDKEGLKQLAKDKKKAEKEHKKDKDKDKASKPRLYVLDFHGDIKASAVKSLREEITAVLSVINDKDEVLLKLESAGGMVHAYGLASSQLQRIRDRGVKFTIAVDKVAASGGYMMACTANQIVAAPFAIIGSIGVMAQLPNINKLLKKHDVDVELHTAGEFKRTLTVLGENTDKGRDKFKQDIQDTHELFKDFIKEEREQVNVEEVATGEIWYGRQAIGNNLIDQVMTSDEYIYSKVDTVDIIQVSYEVKKGLAGKLGLAAETTLDNTVGRIWERLSQQGRYFS</sequence>
<evidence type="ECO:0000256" key="2">
    <source>
        <dbReference type="ARBA" id="ARBA00008683"/>
    </source>
</evidence>
<keyword evidence="4" id="KW-0645">Protease</keyword>